<evidence type="ECO:0000259" key="4">
    <source>
        <dbReference type="PROSITE" id="PS51063"/>
    </source>
</evidence>
<dbReference type="GO" id="GO:0003677">
    <property type="term" value="F:DNA binding"/>
    <property type="evidence" value="ECO:0007669"/>
    <property type="project" value="UniProtKB-KW"/>
</dbReference>
<dbReference type="InterPro" id="IPR036388">
    <property type="entry name" value="WH-like_DNA-bd_sf"/>
</dbReference>
<keyword evidence="2" id="KW-0238">DNA-binding</keyword>
<dbReference type="CDD" id="cd00038">
    <property type="entry name" value="CAP_ED"/>
    <property type="match status" value="1"/>
</dbReference>
<dbReference type="EMBL" id="QFPP01000025">
    <property type="protein sequence ID" value="PZQ77274.1"/>
    <property type="molecule type" value="Genomic_DNA"/>
</dbReference>
<dbReference type="InterPro" id="IPR000595">
    <property type="entry name" value="cNMP-bd_dom"/>
</dbReference>
<dbReference type="InterPro" id="IPR014710">
    <property type="entry name" value="RmlC-like_jellyroll"/>
</dbReference>
<dbReference type="PROSITE" id="PS51063">
    <property type="entry name" value="HTH_CRP_2"/>
    <property type="match status" value="1"/>
</dbReference>
<dbReference type="InterPro" id="IPR050397">
    <property type="entry name" value="Env_Response_Regulators"/>
</dbReference>
<dbReference type="Gene3D" id="1.10.10.10">
    <property type="entry name" value="Winged helix-like DNA-binding domain superfamily/Winged helix DNA-binding domain"/>
    <property type="match status" value="1"/>
</dbReference>
<gene>
    <name evidence="5" type="ORF">DI563_04275</name>
</gene>
<dbReference type="SUPFAM" id="SSF46785">
    <property type="entry name" value="Winged helix' DNA-binding domain"/>
    <property type="match status" value="1"/>
</dbReference>
<keyword evidence="3" id="KW-0804">Transcription</keyword>
<dbReference type="Gene3D" id="2.60.120.10">
    <property type="entry name" value="Jelly Rolls"/>
    <property type="match status" value="1"/>
</dbReference>
<organism evidence="5 6">
    <name type="scientific">Variovorax paradoxus</name>
    <dbReference type="NCBI Taxonomy" id="34073"/>
    <lineage>
        <taxon>Bacteria</taxon>
        <taxon>Pseudomonadati</taxon>
        <taxon>Pseudomonadota</taxon>
        <taxon>Betaproteobacteria</taxon>
        <taxon>Burkholderiales</taxon>
        <taxon>Comamonadaceae</taxon>
        <taxon>Variovorax</taxon>
    </lineage>
</organism>
<comment type="caution">
    <text evidence="5">The sequence shown here is derived from an EMBL/GenBank/DDBJ whole genome shotgun (WGS) entry which is preliminary data.</text>
</comment>
<protein>
    <submittedName>
        <fullName evidence="5">Transcriptional regulator</fullName>
    </submittedName>
</protein>
<feature type="domain" description="HTH crp-type" evidence="4">
    <location>
        <begin position="167"/>
        <end position="240"/>
    </location>
</feature>
<reference evidence="5 6" key="1">
    <citation type="submission" date="2017-08" db="EMBL/GenBank/DDBJ databases">
        <title>Infants hospitalized years apart are colonized by the same room-sourced microbial strains.</title>
        <authorList>
            <person name="Brooks B."/>
            <person name="Olm M.R."/>
            <person name="Firek B.A."/>
            <person name="Baker R."/>
            <person name="Thomas B.C."/>
            <person name="Morowitz M.J."/>
            <person name="Banfield J.F."/>
        </authorList>
    </citation>
    <scope>NUCLEOTIDE SEQUENCE [LARGE SCALE GENOMIC DNA]</scope>
    <source>
        <strain evidence="5">S2_005_003_R2_41</strain>
    </source>
</reference>
<evidence type="ECO:0000256" key="1">
    <source>
        <dbReference type="ARBA" id="ARBA00023015"/>
    </source>
</evidence>
<dbReference type="InterPro" id="IPR012318">
    <property type="entry name" value="HTH_CRP"/>
</dbReference>
<evidence type="ECO:0000256" key="2">
    <source>
        <dbReference type="ARBA" id="ARBA00023125"/>
    </source>
</evidence>
<keyword evidence="1" id="KW-0805">Transcription regulation</keyword>
<evidence type="ECO:0000313" key="5">
    <source>
        <dbReference type="EMBL" id="PZQ77274.1"/>
    </source>
</evidence>
<dbReference type="SUPFAM" id="SSF51206">
    <property type="entry name" value="cAMP-binding domain-like"/>
    <property type="match status" value="1"/>
</dbReference>
<dbReference type="SMART" id="SM00419">
    <property type="entry name" value="HTH_CRP"/>
    <property type="match status" value="1"/>
</dbReference>
<dbReference type="PANTHER" id="PTHR24567">
    <property type="entry name" value="CRP FAMILY TRANSCRIPTIONAL REGULATORY PROTEIN"/>
    <property type="match status" value="1"/>
</dbReference>
<accession>A0A2W5QJM7</accession>
<dbReference type="PRINTS" id="PR00034">
    <property type="entry name" value="HTHCRP"/>
</dbReference>
<name>A0A2W5QJM7_VARPD</name>
<dbReference type="GO" id="GO:0005829">
    <property type="term" value="C:cytosol"/>
    <property type="evidence" value="ECO:0007669"/>
    <property type="project" value="TreeGrafter"/>
</dbReference>
<dbReference type="Proteomes" id="UP000249135">
    <property type="component" value="Unassembled WGS sequence"/>
</dbReference>
<proteinExistence type="predicted"/>
<dbReference type="InterPro" id="IPR018490">
    <property type="entry name" value="cNMP-bd_dom_sf"/>
</dbReference>
<sequence>MGTRSAPLNAAAAAARAAGEGLSCLGCPHLGVCMPAQAVPRTGRPVRLVSRRLLLQRREPLLTTGDRFTAVYGVRRGLLKGVLAADVAGGLVTGFFFPGDLAGLDGIARDRHPTGVLAVTDAEVCVIPFDRLEAWASRAPSVQRHLHRLLSREIGRGCMALLPLARLTAAQRVADFLLRFAAAQSHGSGSPSDFVLALTLEEMGSHLGLKMETVSRVLSQLVSQRLIARERRSLRILEFADLDRLARAQSAGPEAR</sequence>
<dbReference type="GO" id="GO:0003700">
    <property type="term" value="F:DNA-binding transcription factor activity"/>
    <property type="evidence" value="ECO:0007669"/>
    <property type="project" value="TreeGrafter"/>
</dbReference>
<dbReference type="PANTHER" id="PTHR24567:SF75">
    <property type="entry name" value="FUMARATE AND NITRATE REDUCTION REGULATORY PROTEIN"/>
    <property type="match status" value="1"/>
</dbReference>
<evidence type="ECO:0000256" key="3">
    <source>
        <dbReference type="ARBA" id="ARBA00023163"/>
    </source>
</evidence>
<dbReference type="AlphaFoldDB" id="A0A2W5QJM7"/>
<evidence type="ECO:0000313" key="6">
    <source>
        <dbReference type="Proteomes" id="UP000249135"/>
    </source>
</evidence>
<dbReference type="Pfam" id="PF13545">
    <property type="entry name" value="HTH_Crp_2"/>
    <property type="match status" value="1"/>
</dbReference>
<dbReference type="InterPro" id="IPR036390">
    <property type="entry name" value="WH_DNA-bd_sf"/>
</dbReference>